<evidence type="ECO:0000256" key="1">
    <source>
        <dbReference type="SAM" id="Coils"/>
    </source>
</evidence>
<dbReference type="RefSeq" id="WP_338345828.1">
    <property type="nucleotide sequence ID" value="NZ_CAUZLR010000001.1"/>
</dbReference>
<proteinExistence type="predicted"/>
<keyword evidence="1" id="KW-0175">Coiled coil</keyword>
<dbReference type="Gene3D" id="2.60.40.3350">
    <property type="match status" value="1"/>
</dbReference>
<dbReference type="Proteomes" id="UP001314261">
    <property type="component" value="Unassembled WGS sequence"/>
</dbReference>
<feature type="region of interest" description="Disordered" evidence="2">
    <location>
        <begin position="209"/>
        <end position="228"/>
    </location>
</feature>
<evidence type="ECO:0000313" key="4">
    <source>
        <dbReference type="Proteomes" id="UP001314261"/>
    </source>
</evidence>
<dbReference type="EMBL" id="CAUZLR010000001">
    <property type="protein sequence ID" value="CAK1225795.1"/>
    <property type="molecule type" value="Genomic_DNA"/>
</dbReference>
<keyword evidence="4" id="KW-1185">Reference proteome</keyword>
<feature type="coiled-coil region" evidence="1">
    <location>
        <begin position="143"/>
        <end position="177"/>
    </location>
</feature>
<protein>
    <recommendedName>
        <fullName evidence="5">BppU N-terminal domain-containing protein</fullName>
    </recommendedName>
</protein>
<comment type="caution">
    <text evidence="3">The sequence shown here is derived from an EMBL/GenBank/DDBJ whole genome shotgun (WGS) entry which is preliminary data.</text>
</comment>
<accession>A0ABN9YIR6</accession>
<organism evidence="3 4">
    <name type="scientific">Fructobacillus fructosus</name>
    <dbReference type="NCBI Taxonomy" id="1631"/>
    <lineage>
        <taxon>Bacteria</taxon>
        <taxon>Bacillati</taxon>
        <taxon>Bacillota</taxon>
        <taxon>Bacilli</taxon>
        <taxon>Lactobacillales</taxon>
        <taxon>Lactobacillaceae</taxon>
        <taxon>Fructobacillus</taxon>
    </lineage>
</organism>
<evidence type="ECO:0000256" key="2">
    <source>
        <dbReference type="SAM" id="MobiDB-lite"/>
    </source>
</evidence>
<reference evidence="3 4" key="1">
    <citation type="submission" date="2023-10" db="EMBL/GenBank/DDBJ databases">
        <authorList>
            <person name="Botero Cardona J."/>
        </authorList>
    </citation>
    <scope>NUCLEOTIDE SEQUENCE [LARGE SCALE GENOMIC DNA]</scope>
    <source>
        <strain evidence="3 4">R-54839</strain>
    </source>
</reference>
<sequence length="397" mass="43248">MAKNYFELNTNLDINQTAVVPALNGRQGDNDREVGFFIKDGKFPMDLSNKTIKLFAKDAAGVVKETESINGRTGITAGRFTLLVQKEFYQAVGQVEDSFIQISDKGTGQIVSTIPVSFTVLENKMVVTQTQSQLYLDTVQKVIDDFDQRIKATGTNLETLENASKHLQTIIDNINQEFNSDMFGKTKEDNDFKGNNTFEKKIIAPNGLQGKADTAGKADEATHASNADGAKNADLASKLVPTNDQTVNNLTVNGYHHVAGDTVVNKLDVNGQLFAHGDVKGFGTITSSKKAFGQTWDYGLDVYLDRVGNMVIARIHGGLIAEHGAFTKLQWDIPVGFRPVSETNMLASVGYSKGIIKVFPDGSAWNVDQTFKTSNNNGGDGVPYGFGVWPTLDDFPN</sequence>
<evidence type="ECO:0008006" key="5">
    <source>
        <dbReference type="Google" id="ProtNLM"/>
    </source>
</evidence>
<name>A0ABN9YIR6_9LACO</name>
<gene>
    <name evidence="3" type="ORF">R54839_PPFHFPJH_00186</name>
</gene>
<evidence type="ECO:0000313" key="3">
    <source>
        <dbReference type="EMBL" id="CAK1225795.1"/>
    </source>
</evidence>